<proteinExistence type="predicted"/>
<organism evidence="1 2">
    <name type="scientific">Desulfocucumis palustris</name>
    <dbReference type="NCBI Taxonomy" id="1898651"/>
    <lineage>
        <taxon>Bacteria</taxon>
        <taxon>Bacillati</taxon>
        <taxon>Bacillota</taxon>
        <taxon>Clostridia</taxon>
        <taxon>Eubacteriales</taxon>
        <taxon>Desulfocucumaceae</taxon>
        <taxon>Desulfocucumis</taxon>
    </lineage>
</organism>
<dbReference type="EMBL" id="BFAV01000123">
    <property type="protein sequence ID" value="GBF33890.1"/>
    <property type="molecule type" value="Genomic_DNA"/>
</dbReference>
<dbReference type="RefSeq" id="WP_104372216.1">
    <property type="nucleotide sequence ID" value="NZ_BFAV01000123.1"/>
</dbReference>
<keyword evidence="2" id="KW-1185">Reference proteome</keyword>
<comment type="caution">
    <text evidence="1">The sequence shown here is derived from an EMBL/GenBank/DDBJ whole genome shotgun (WGS) entry which is preliminary data.</text>
</comment>
<name>A0A2L2XCM1_9FIRM</name>
<sequence length="87" mass="10053">MEFIANPFHLQVILFFKFFDNTFADKAKGSNVIRKDCQVNAHYFTSDRNVKILFRPLKFYHDLLPGVVLSAEEFPGLKILFATIGQI</sequence>
<evidence type="ECO:0000313" key="1">
    <source>
        <dbReference type="EMBL" id="GBF33890.1"/>
    </source>
</evidence>
<reference evidence="2" key="1">
    <citation type="submission" date="2018-02" db="EMBL/GenBank/DDBJ databases">
        <title>Genome sequence of Desulfocucumis palustris strain NAW-5.</title>
        <authorList>
            <person name="Watanabe M."/>
            <person name="Kojima H."/>
            <person name="Fukui M."/>
        </authorList>
    </citation>
    <scope>NUCLEOTIDE SEQUENCE [LARGE SCALE GENOMIC DNA]</scope>
    <source>
        <strain evidence="2">NAW-5</strain>
    </source>
</reference>
<dbReference type="Proteomes" id="UP000239549">
    <property type="component" value="Unassembled WGS sequence"/>
</dbReference>
<evidence type="ECO:0000313" key="2">
    <source>
        <dbReference type="Proteomes" id="UP000239549"/>
    </source>
</evidence>
<protein>
    <submittedName>
        <fullName evidence="1">Uncharacterized protein</fullName>
    </submittedName>
</protein>
<dbReference type="AlphaFoldDB" id="A0A2L2XCM1"/>
<accession>A0A2L2XCM1</accession>
<gene>
    <name evidence="1" type="ORF">DCCM_3001</name>
</gene>